<comment type="function">
    <text evidence="9">Tubulin is the major constituent of microtubules, protein filaments consisting of alpha- and beta-tubulin heterodimers. Gamma-tubulin is a key component of the gamma-tubulin ring complex (gTuRC) which mediates microtubule nucleation. The gTuRC regulates the minus-end nucleation of alpha-beta tubulin heterodimers that grow into microtubule protafilaments, a critical step in centrosome duplication and spindle formation.</text>
</comment>
<gene>
    <name evidence="12" type="ORF">PACTADRAFT_78594</name>
</gene>
<evidence type="ECO:0000256" key="1">
    <source>
        <dbReference type="ARBA" id="ARBA00004317"/>
    </source>
</evidence>
<evidence type="ECO:0000256" key="8">
    <source>
        <dbReference type="ARBA" id="ARBA00023212"/>
    </source>
</evidence>
<comment type="similarity">
    <text evidence="2 9">Belongs to the tubulin family.</text>
</comment>
<evidence type="ECO:0000259" key="11">
    <source>
        <dbReference type="SMART" id="SM00865"/>
    </source>
</evidence>
<dbReference type="FunFam" id="1.10.287.600:FF:000004">
    <property type="entry name" value="Tubulin gamma chain"/>
    <property type="match status" value="1"/>
</dbReference>
<evidence type="ECO:0000256" key="5">
    <source>
        <dbReference type="ARBA" id="ARBA00022701"/>
    </source>
</evidence>
<dbReference type="InterPro" id="IPR002454">
    <property type="entry name" value="Gamma_tubulin"/>
</dbReference>
<dbReference type="SMART" id="SM00864">
    <property type="entry name" value="Tubulin"/>
    <property type="match status" value="1"/>
</dbReference>
<evidence type="ECO:0000256" key="6">
    <source>
        <dbReference type="ARBA" id="ARBA00022741"/>
    </source>
</evidence>
<dbReference type="OrthoDB" id="10249382at2759"/>
<evidence type="ECO:0000313" key="13">
    <source>
        <dbReference type="Proteomes" id="UP000094236"/>
    </source>
</evidence>
<evidence type="ECO:0000256" key="7">
    <source>
        <dbReference type="ARBA" id="ARBA00023134"/>
    </source>
</evidence>
<organism evidence="12 13">
    <name type="scientific">Pachysolen tannophilus NRRL Y-2460</name>
    <dbReference type="NCBI Taxonomy" id="669874"/>
    <lineage>
        <taxon>Eukaryota</taxon>
        <taxon>Fungi</taxon>
        <taxon>Dikarya</taxon>
        <taxon>Ascomycota</taxon>
        <taxon>Saccharomycotina</taxon>
        <taxon>Pichiomycetes</taxon>
        <taxon>Pachysolenaceae</taxon>
        <taxon>Pachysolen</taxon>
    </lineage>
</organism>
<feature type="domain" description="Tubulin/FtsZ GTPase" evidence="10">
    <location>
        <begin position="51"/>
        <end position="249"/>
    </location>
</feature>
<dbReference type="PROSITE" id="PS00227">
    <property type="entry name" value="TUBULIN"/>
    <property type="match status" value="1"/>
</dbReference>
<dbReference type="InterPro" id="IPR037103">
    <property type="entry name" value="Tubulin/FtsZ-like_C"/>
</dbReference>
<comment type="subcellular location">
    <subcellularLocation>
        <location evidence="1">Cytoplasm</location>
        <location evidence="1">Cytoskeleton</location>
        <location evidence="1">Microtubule organizing center</location>
        <location evidence="1">Spindle pole body</location>
    </subcellularLocation>
</comment>
<dbReference type="EMBL" id="KV454011">
    <property type="protein sequence ID" value="ODV98199.1"/>
    <property type="molecule type" value="Genomic_DNA"/>
</dbReference>
<dbReference type="STRING" id="669874.A0A1E4U2I1"/>
<keyword evidence="5 9" id="KW-0493">Microtubule</keyword>
<dbReference type="Pfam" id="PF00091">
    <property type="entry name" value="Tubulin"/>
    <property type="match status" value="1"/>
</dbReference>
<dbReference type="SUPFAM" id="SSF52490">
    <property type="entry name" value="Tubulin nucleotide-binding domain-like"/>
    <property type="match status" value="1"/>
</dbReference>
<keyword evidence="7 9" id="KW-0342">GTP-binding</keyword>
<dbReference type="PANTHER" id="PTHR11588">
    <property type="entry name" value="TUBULIN"/>
    <property type="match status" value="1"/>
</dbReference>
<dbReference type="Proteomes" id="UP000094236">
    <property type="component" value="Unassembled WGS sequence"/>
</dbReference>
<dbReference type="Gene3D" id="3.30.1330.20">
    <property type="entry name" value="Tubulin/FtsZ, C-terminal domain"/>
    <property type="match status" value="1"/>
</dbReference>
<evidence type="ECO:0000256" key="2">
    <source>
        <dbReference type="ARBA" id="ARBA00009636"/>
    </source>
</evidence>
<keyword evidence="8" id="KW-0206">Cytoskeleton</keyword>
<dbReference type="GO" id="GO:0031122">
    <property type="term" value="P:cytoplasmic microtubule organization"/>
    <property type="evidence" value="ECO:0007669"/>
    <property type="project" value="InterPro"/>
</dbReference>
<protein>
    <recommendedName>
        <fullName evidence="3 9">Tubulin gamma chain</fullName>
    </recommendedName>
</protein>
<dbReference type="Pfam" id="PF03953">
    <property type="entry name" value="Tubulin_C"/>
    <property type="match status" value="1"/>
</dbReference>
<dbReference type="GO" id="GO:0005816">
    <property type="term" value="C:spindle pole body"/>
    <property type="evidence" value="ECO:0007669"/>
    <property type="project" value="UniProtKB-SubCell"/>
</dbReference>
<dbReference type="GO" id="GO:0005874">
    <property type="term" value="C:microtubule"/>
    <property type="evidence" value="ECO:0007669"/>
    <property type="project" value="UniProtKB-KW"/>
</dbReference>
<keyword evidence="4" id="KW-0963">Cytoplasm</keyword>
<dbReference type="InterPro" id="IPR036525">
    <property type="entry name" value="Tubulin/FtsZ_GTPase_sf"/>
</dbReference>
<name>A0A1E4U2I1_PACTA</name>
<evidence type="ECO:0000313" key="12">
    <source>
        <dbReference type="EMBL" id="ODV98199.1"/>
    </source>
</evidence>
<dbReference type="Gene3D" id="3.40.50.1440">
    <property type="entry name" value="Tubulin/FtsZ, GTPase domain"/>
    <property type="match status" value="1"/>
</dbReference>
<dbReference type="InterPro" id="IPR003008">
    <property type="entry name" value="Tubulin_FtsZ_GTPase"/>
</dbReference>
<dbReference type="GO" id="GO:0007020">
    <property type="term" value="P:microtubule nucleation"/>
    <property type="evidence" value="ECO:0007669"/>
    <property type="project" value="InterPro"/>
</dbReference>
<proteinExistence type="inferred from homology"/>
<sequence>MPGEIITIQAGQCGNQIGQKFWQQLCNEHGILPDGTGMPVPDSVKIREDQTNIFFQSNSDDNRYTPRALLIDLEPRVVSSITSNFTMFNPRNIHLASNGGGAGNIWAQGYKYATGHSDEFMDMLDKELDKCDSLEGFQLIHSVAGGTGSGVGSYLLEMLSDRYAKKLNTTFSIFPEMEQTSDVVVQPYNTVLTLKRLIESSDANIVFDNGALSSIALNNLQVKSPSFEQTNQLVSTVMSAITNPLRFPSYSYNTMTSIISTLIPTPDLHFLTPTYTPFTSDFVSEARDIRKSTAYDVILELLDKKLKMVKSSPDNHGLYISALDIIQGDIEQSDIQKGLIKAQQRIEFVPWTSSSVHLAKSKRSPFLKQKINRTPVSGLMLSNQTSIVSLFNKVLSQYDKLMKRNAFVEAYRKHNYDGFDILEEFQNSRDMVESLIDEYRNSESMKYLEDDEEDEEFGIASTAVADEEDAEMLG</sequence>
<keyword evidence="13" id="KW-1185">Reference proteome</keyword>
<dbReference type="SUPFAM" id="SSF55307">
    <property type="entry name" value="Tubulin C-terminal domain-like"/>
    <property type="match status" value="1"/>
</dbReference>
<dbReference type="AlphaFoldDB" id="A0A1E4U2I1"/>
<dbReference type="Gene3D" id="1.10.287.600">
    <property type="entry name" value="Helix hairpin bin"/>
    <property type="match status" value="1"/>
</dbReference>
<keyword evidence="6 9" id="KW-0547">Nucleotide-binding</keyword>
<dbReference type="InterPro" id="IPR018316">
    <property type="entry name" value="Tubulin/FtsZ_2-layer-sand-dom"/>
</dbReference>
<evidence type="ECO:0000256" key="9">
    <source>
        <dbReference type="RuleBase" id="RU000352"/>
    </source>
</evidence>
<reference evidence="13" key="1">
    <citation type="submission" date="2016-05" db="EMBL/GenBank/DDBJ databases">
        <title>Comparative genomics of biotechnologically important yeasts.</title>
        <authorList>
            <consortium name="DOE Joint Genome Institute"/>
            <person name="Riley R."/>
            <person name="Haridas S."/>
            <person name="Wolfe K.H."/>
            <person name="Lopes M.R."/>
            <person name="Hittinger C.T."/>
            <person name="Goker M."/>
            <person name="Salamov A."/>
            <person name="Wisecaver J."/>
            <person name="Long T.M."/>
            <person name="Aerts A.L."/>
            <person name="Barry K."/>
            <person name="Choi C."/>
            <person name="Clum A."/>
            <person name="Coughlan A.Y."/>
            <person name="Deshpande S."/>
            <person name="Douglass A.P."/>
            <person name="Hanson S.J."/>
            <person name="Klenk H.-P."/>
            <person name="Labutti K."/>
            <person name="Lapidus A."/>
            <person name="Lindquist E."/>
            <person name="Lipzen A."/>
            <person name="Meier-Kolthoff J.P."/>
            <person name="Ohm R.A."/>
            <person name="Otillar R.P."/>
            <person name="Pangilinan J."/>
            <person name="Peng Y."/>
            <person name="Rokas A."/>
            <person name="Rosa C.A."/>
            <person name="Scheuner C."/>
            <person name="Sibirny A.A."/>
            <person name="Slot J.C."/>
            <person name="Stielow J.B."/>
            <person name="Sun H."/>
            <person name="Kurtzman C.P."/>
            <person name="Blackwell M."/>
            <person name="Grigoriev I.V."/>
            <person name="Jeffries T.W."/>
        </authorList>
    </citation>
    <scope>NUCLEOTIDE SEQUENCE [LARGE SCALE GENOMIC DNA]</scope>
    <source>
        <strain evidence="13">NRRL Y-2460</strain>
    </source>
</reference>
<dbReference type="InterPro" id="IPR008280">
    <property type="entry name" value="Tub_FtsZ_C"/>
</dbReference>
<dbReference type="GO" id="GO:0005525">
    <property type="term" value="F:GTP binding"/>
    <property type="evidence" value="ECO:0007669"/>
    <property type="project" value="UniProtKB-UniRule"/>
</dbReference>
<dbReference type="SMART" id="SM00865">
    <property type="entry name" value="Tubulin_C"/>
    <property type="match status" value="1"/>
</dbReference>
<dbReference type="PRINTS" id="PR01164">
    <property type="entry name" value="GAMMATUBULIN"/>
</dbReference>
<evidence type="ECO:0000256" key="4">
    <source>
        <dbReference type="ARBA" id="ARBA00022490"/>
    </source>
</evidence>
<accession>A0A1E4U2I1</accession>
<dbReference type="InterPro" id="IPR023123">
    <property type="entry name" value="Tubulin_C"/>
</dbReference>
<feature type="domain" description="Tubulin/FtsZ 2-layer sandwich" evidence="11">
    <location>
        <begin position="255"/>
        <end position="396"/>
    </location>
</feature>
<evidence type="ECO:0000259" key="10">
    <source>
        <dbReference type="SMART" id="SM00864"/>
    </source>
</evidence>
<dbReference type="InterPro" id="IPR000217">
    <property type="entry name" value="Tubulin"/>
</dbReference>
<dbReference type="GO" id="GO:0000930">
    <property type="term" value="C:gamma-tubulin complex"/>
    <property type="evidence" value="ECO:0007669"/>
    <property type="project" value="InterPro"/>
</dbReference>
<dbReference type="InterPro" id="IPR017975">
    <property type="entry name" value="Tubulin_CS"/>
</dbReference>
<dbReference type="CDD" id="cd02188">
    <property type="entry name" value="gamma_tubulin"/>
    <property type="match status" value="1"/>
</dbReference>
<evidence type="ECO:0000256" key="3">
    <source>
        <dbReference type="ARBA" id="ARBA00018848"/>
    </source>
</evidence>
<dbReference type="PRINTS" id="PR01161">
    <property type="entry name" value="TUBULIN"/>
</dbReference>